<dbReference type="InterPro" id="IPR027417">
    <property type="entry name" value="P-loop_NTPase"/>
</dbReference>
<dbReference type="OrthoDB" id="664960at2759"/>
<dbReference type="PANTHER" id="PTHR33463">
    <property type="entry name" value="NB-ARC DOMAIN-CONTAINING PROTEIN-RELATED"/>
    <property type="match status" value="1"/>
</dbReference>
<dbReference type="RefSeq" id="XP_010274135.1">
    <property type="nucleotide sequence ID" value="XM_010275833.1"/>
</dbReference>
<dbReference type="Pfam" id="PF00931">
    <property type="entry name" value="NB-ARC"/>
    <property type="match status" value="1"/>
</dbReference>
<evidence type="ECO:0000259" key="3">
    <source>
        <dbReference type="SMART" id="SM00382"/>
    </source>
</evidence>
<dbReference type="GO" id="GO:0006952">
    <property type="term" value="P:defense response"/>
    <property type="evidence" value="ECO:0007669"/>
    <property type="project" value="UniProtKB-KW"/>
</dbReference>
<dbReference type="AlphaFoldDB" id="A0A1U8B0J3"/>
<organism evidence="4 5">
    <name type="scientific">Nelumbo nucifera</name>
    <name type="common">Sacred lotus</name>
    <dbReference type="NCBI Taxonomy" id="4432"/>
    <lineage>
        <taxon>Eukaryota</taxon>
        <taxon>Viridiplantae</taxon>
        <taxon>Streptophyta</taxon>
        <taxon>Embryophyta</taxon>
        <taxon>Tracheophyta</taxon>
        <taxon>Spermatophyta</taxon>
        <taxon>Magnoliopsida</taxon>
        <taxon>Proteales</taxon>
        <taxon>Nelumbonaceae</taxon>
        <taxon>Nelumbo</taxon>
    </lineage>
</organism>
<dbReference type="Proteomes" id="UP000189703">
    <property type="component" value="Unplaced"/>
</dbReference>
<dbReference type="KEGG" id="nnu:104609504"/>
<gene>
    <name evidence="5" type="primary">LOC104609504</name>
</gene>
<evidence type="ECO:0000313" key="4">
    <source>
        <dbReference type="Proteomes" id="UP000189703"/>
    </source>
</evidence>
<dbReference type="SUPFAM" id="SSF52540">
    <property type="entry name" value="P-loop containing nucleoside triphosphate hydrolases"/>
    <property type="match status" value="1"/>
</dbReference>
<dbReference type="PANTHER" id="PTHR33463:SF218">
    <property type="entry name" value="DISEASE RESISTANCE PROTEIN RPS2-LIKE"/>
    <property type="match status" value="1"/>
</dbReference>
<dbReference type="InterPro" id="IPR003593">
    <property type="entry name" value="AAA+_ATPase"/>
</dbReference>
<dbReference type="OMA" id="WHALITE"/>
<evidence type="ECO:0000256" key="1">
    <source>
        <dbReference type="ARBA" id="ARBA00022821"/>
    </source>
</evidence>
<dbReference type="InParanoid" id="A0A1U8B0J3"/>
<evidence type="ECO:0000256" key="2">
    <source>
        <dbReference type="SAM" id="Coils"/>
    </source>
</evidence>
<dbReference type="InterPro" id="IPR002182">
    <property type="entry name" value="NB-ARC"/>
</dbReference>
<proteinExistence type="predicted"/>
<evidence type="ECO:0000313" key="5">
    <source>
        <dbReference type="RefSeq" id="XP_010274135.1"/>
    </source>
</evidence>
<dbReference type="eggNOG" id="KOG4658">
    <property type="taxonomic scope" value="Eukaryota"/>
</dbReference>
<dbReference type="Gene3D" id="3.40.50.300">
    <property type="entry name" value="P-loop containing nucleotide triphosphate hydrolases"/>
    <property type="match status" value="1"/>
</dbReference>
<keyword evidence="4" id="KW-1185">Reference proteome</keyword>
<sequence length="355" mass="40443">MSSFPISLAAISSDMAMEFISSIVLEIGKCLLGPVFEAVGQRVNYVVKVKENIEQLSKQVRELEKTKESVENLIKQVERKGEDIKDSVTKWLEDVKSIVDETNSFINNEIKENGSCFKGLYPNCGSRYQLSKKAGEKMKRIKELQEGGRFDVVSDPAPPLGIEFMCDRDFQMFKSRELAIKEIREALRDENVHVIGVYGMGGVGKTTLVKEIGKQVEKEKLFDKVVMAVVSQDRNLKQIQGEIAGMLPLEFEEKEDVLERAQKLSRKLQNEKSILIILDDMWDYLDLKQLGIPLDLDDNNQRERRGCCKILLTTRSQDVCHEMKTNLVVLKTYKTKMFSFLPFGSFSLKNPIPNS</sequence>
<feature type="domain" description="AAA+ ATPase" evidence="3">
    <location>
        <begin position="191"/>
        <end position="316"/>
    </location>
</feature>
<dbReference type="FunFam" id="3.40.50.300:FF:001091">
    <property type="entry name" value="Probable disease resistance protein At1g61300"/>
    <property type="match status" value="1"/>
</dbReference>
<feature type="coiled-coil region" evidence="2">
    <location>
        <begin position="46"/>
        <end position="87"/>
    </location>
</feature>
<keyword evidence="1" id="KW-0611">Plant defense</keyword>
<dbReference type="InterPro" id="IPR050905">
    <property type="entry name" value="Plant_NBS-LRR"/>
</dbReference>
<dbReference type="GO" id="GO:0043531">
    <property type="term" value="F:ADP binding"/>
    <property type="evidence" value="ECO:0007669"/>
    <property type="project" value="InterPro"/>
</dbReference>
<reference evidence="5" key="1">
    <citation type="submission" date="2025-08" db="UniProtKB">
        <authorList>
            <consortium name="RefSeq"/>
        </authorList>
    </citation>
    <scope>IDENTIFICATION</scope>
</reference>
<keyword evidence="2" id="KW-0175">Coiled coil</keyword>
<accession>A0A1U8B0J3</accession>
<dbReference type="SMART" id="SM00382">
    <property type="entry name" value="AAA"/>
    <property type="match status" value="1"/>
</dbReference>
<protein>
    <submittedName>
        <fullName evidence="5">Probable disease resistance protein At1g61310</fullName>
    </submittedName>
</protein>
<dbReference type="GeneID" id="104609504"/>
<name>A0A1U8B0J3_NELNU</name>
<dbReference type="PRINTS" id="PR00364">
    <property type="entry name" value="DISEASERSIST"/>
</dbReference>